<evidence type="ECO:0000256" key="1">
    <source>
        <dbReference type="SAM" id="MobiDB-lite"/>
    </source>
</evidence>
<evidence type="ECO:0000313" key="2">
    <source>
        <dbReference type="EMBL" id="MCD2196323.1"/>
    </source>
</evidence>
<feature type="region of interest" description="Disordered" evidence="1">
    <location>
        <begin position="178"/>
        <end position="242"/>
    </location>
</feature>
<feature type="compositionally biased region" description="Basic and acidic residues" evidence="1">
    <location>
        <begin position="233"/>
        <end position="242"/>
    </location>
</feature>
<proteinExistence type="predicted"/>
<gene>
    <name evidence="2" type="ORF">LQ327_23395</name>
</gene>
<accession>A0ABS8PDK6</accession>
<reference evidence="2 3" key="1">
    <citation type="submission" date="2021-11" db="EMBL/GenBank/DDBJ databases">
        <title>Draft genome sequence of Actinomycetospora sp. SF1 isolated from the rhizosphere soil.</title>
        <authorList>
            <person name="Duangmal K."/>
            <person name="Chantavorakit T."/>
        </authorList>
    </citation>
    <scope>NUCLEOTIDE SEQUENCE [LARGE SCALE GENOMIC DNA]</scope>
    <source>
        <strain evidence="2 3">TBRC 5722</strain>
    </source>
</reference>
<comment type="caution">
    <text evidence="2">The sequence shown here is derived from an EMBL/GenBank/DDBJ whole genome shotgun (WGS) entry which is preliminary data.</text>
</comment>
<evidence type="ECO:0000313" key="3">
    <source>
        <dbReference type="Proteomes" id="UP001199469"/>
    </source>
</evidence>
<protein>
    <recommendedName>
        <fullName evidence="4">Roadblock/LAMTOR2 domain-containing protein</fullName>
    </recommendedName>
</protein>
<dbReference type="EMBL" id="JAJNDB010000005">
    <property type="protein sequence ID" value="MCD2196323.1"/>
    <property type="molecule type" value="Genomic_DNA"/>
</dbReference>
<keyword evidence="3" id="KW-1185">Reference proteome</keyword>
<name>A0ABS8PDK6_9PSEU</name>
<sequence>MGRHRHVTCVRTDGLSTVLASLLEDRRVVAATLVDVGSGFVLDACTREGDLADLELLGAGHADLARAARAITNGSPGTAGTLTVEAGDGWVHLLREIPDPHGDRLVLAAVVAGSPRAVARARLRLAEVPVEELTAGPTLQRRPVDGRWLVGPVQPIAPAVVPEGLPGLEPVVPTAGAVPEAVEPTPGDEPAPPPAMVPVVVTSAPDPARWGGDVPEAESGPDPDDDGPPIPSPREEPAAADV</sequence>
<dbReference type="Proteomes" id="UP001199469">
    <property type="component" value="Unassembled WGS sequence"/>
</dbReference>
<organism evidence="2 3">
    <name type="scientific">Actinomycetospora endophytica</name>
    <dbReference type="NCBI Taxonomy" id="2291215"/>
    <lineage>
        <taxon>Bacteria</taxon>
        <taxon>Bacillati</taxon>
        <taxon>Actinomycetota</taxon>
        <taxon>Actinomycetes</taxon>
        <taxon>Pseudonocardiales</taxon>
        <taxon>Pseudonocardiaceae</taxon>
        <taxon>Actinomycetospora</taxon>
    </lineage>
</organism>
<evidence type="ECO:0008006" key="4">
    <source>
        <dbReference type="Google" id="ProtNLM"/>
    </source>
</evidence>
<feature type="compositionally biased region" description="Pro residues" evidence="1">
    <location>
        <begin position="187"/>
        <end position="196"/>
    </location>
</feature>
<dbReference type="RefSeq" id="WP_230738172.1">
    <property type="nucleotide sequence ID" value="NZ_JAJNDB010000005.1"/>
</dbReference>
<feature type="compositionally biased region" description="Acidic residues" evidence="1">
    <location>
        <begin position="215"/>
        <end position="227"/>
    </location>
</feature>